<dbReference type="Proteomes" id="UP000813461">
    <property type="component" value="Unassembled WGS sequence"/>
</dbReference>
<evidence type="ECO:0000256" key="2">
    <source>
        <dbReference type="ARBA" id="ARBA00023043"/>
    </source>
</evidence>
<dbReference type="InterPro" id="IPR036770">
    <property type="entry name" value="Ankyrin_rpt-contain_sf"/>
</dbReference>
<dbReference type="PANTHER" id="PTHR24126">
    <property type="entry name" value="ANKYRIN REPEAT, PH AND SEC7 DOMAIN CONTAINING PROTEIN SECG-RELATED"/>
    <property type="match status" value="1"/>
</dbReference>
<dbReference type="OrthoDB" id="1722345at2759"/>
<name>A0A8K0QTR6_9PLEO</name>
<evidence type="ECO:0000256" key="1">
    <source>
        <dbReference type="ARBA" id="ARBA00022737"/>
    </source>
</evidence>
<evidence type="ECO:0000313" key="3">
    <source>
        <dbReference type="EMBL" id="KAH7068647.1"/>
    </source>
</evidence>
<sequence length="305" mass="33235">MPHPHLGYAQRPDQHDTSLVPFLDACEANAVEVALHLAPGRDAGLLTFGLIRAVKAGHFELASQLLARGAQWDTFTVNYAAESFKGVKWLVESGYDVNTSLVGGSGLLSRVIGRNDETSIHYLLEKGAKPDLGPPLIAATLRTSERRPEPNSYWTLNLAAACCSPEIFASLLSYGADLNKAIPLHYAAGHGHWAADHETLPIGSRIPMLEYLTGLGLDINAMDDVIESSGYGMRPEGTPLSHAVKRHRIEEVKWLLAHGADPDKKSIYGISARDRVKRLPRDHDLVALLGEDDMTDSCLRHGDIP</sequence>
<organism evidence="3 4">
    <name type="scientific">Paraphoma chrysanthemicola</name>
    <dbReference type="NCBI Taxonomy" id="798071"/>
    <lineage>
        <taxon>Eukaryota</taxon>
        <taxon>Fungi</taxon>
        <taxon>Dikarya</taxon>
        <taxon>Ascomycota</taxon>
        <taxon>Pezizomycotina</taxon>
        <taxon>Dothideomycetes</taxon>
        <taxon>Pleosporomycetidae</taxon>
        <taxon>Pleosporales</taxon>
        <taxon>Pleosporineae</taxon>
        <taxon>Phaeosphaeriaceae</taxon>
        <taxon>Paraphoma</taxon>
    </lineage>
</organism>
<keyword evidence="1" id="KW-0677">Repeat</keyword>
<dbReference type="AlphaFoldDB" id="A0A8K0QTR6"/>
<dbReference type="EMBL" id="JAGMVJ010000031">
    <property type="protein sequence ID" value="KAH7068647.1"/>
    <property type="molecule type" value="Genomic_DNA"/>
</dbReference>
<comment type="caution">
    <text evidence="3">The sequence shown here is derived from an EMBL/GenBank/DDBJ whole genome shotgun (WGS) entry which is preliminary data.</text>
</comment>
<dbReference type="Pfam" id="PF00023">
    <property type="entry name" value="Ank"/>
    <property type="match status" value="1"/>
</dbReference>
<evidence type="ECO:0000313" key="4">
    <source>
        <dbReference type="Proteomes" id="UP000813461"/>
    </source>
</evidence>
<keyword evidence="2" id="KW-0040">ANK repeat</keyword>
<gene>
    <name evidence="3" type="ORF">FB567DRAFT_540891</name>
</gene>
<reference evidence="3" key="1">
    <citation type="journal article" date="2021" name="Nat. Commun.">
        <title>Genetic determinants of endophytism in the Arabidopsis root mycobiome.</title>
        <authorList>
            <person name="Mesny F."/>
            <person name="Miyauchi S."/>
            <person name="Thiergart T."/>
            <person name="Pickel B."/>
            <person name="Atanasova L."/>
            <person name="Karlsson M."/>
            <person name="Huettel B."/>
            <person name="Barry K.W."/>
            <person name="Haridas S."/>
            <person name="Chen C."/>
            <person name="Bauer D."/>
            <person name="Andreopoulos W."/>
            <person name="Pangilinan J."/>
            <person name="LaButti K."/>
            <person name="Riley R."/>
            <person name="Lipzen A."/>
            <person name="Clum A."/>
            <person name="Drula E."/>
            <person name="Henrissat B."/>
            <person name="Kohler A."/>
            <person name="Grigoriev I.V."/>
            <person name="Martin F.M."/>
            <person name="Hacquard S."/>
        </authorList>
    </citation>
    <scope>NUCLEOTIDE SEQUENCE</scope>
    <source>
        <strain evidence="3">MPI-SDFR-AT-0120</strain>
    </source>
</reference>
<dbReference type="Gene3D" id="1.25.40.20">
    <property type="entry name" value="Ankyrin repeat-containing domain"/>
    <property type="match status" value="1"/>
</dbReference>
<dbReference type="SMART" id="SM00248">
    <property type="entry name" value="ANK"/>
    <property type="match status" value="3"/>
</dbReference>
<keyword evidence="4" id="KW-1185">Reference proteome</keyword>
<dbReference type="SUPFAM" id="SSF48403">
    <property type="entry name" value="Ankyrin repeat"/>
    <property type="match status" value="1"/>
</dbReference>
<proteinExistence type="predicted"/>
<protein>
    <submittedName>
        <fullName evidence="3">Ankyrin repeat-containing domain protein</fullName>
    </submittedName>
</protein>
<dbReference type="InterPro" id="IPR002110">
    <property type="entry name" value="Ankyrin_rpt"/>
</dbReference>
<dbReference type="PANTHER" id="PTHR24126:SF14">
    <property type="entry name" value="ANK_REP_REGION DOMAIN-CONTAINING PROTEIN"/>
    <property type="match status" value="1"/>
</dbReference>
<accession>A0A8K0QTR6</accession>